<name>U6H4G7_9EIME</name>
<gene>
    <name evidence="3" type="ORF">EPH_0075840</name>
</gene>
<dbReference type="Proteomes" id="UP000018201">
    <property type="component" value="Unassembled WGS sequence"/>
</dbReference>
<reference evidence="3" key="1">
    <citation type="submission" date="2013-10" db="EMBL/GenBank/DDBJ databases">
        <title>Genomic analysis of the causative agents of coccidiosis in chickens.</title>
        <authorList>
            <person name="Reid A.J."/>
            <person name="Blake D."/>
            <person name="Billington K."/>
            <person name="Browne H."/>
            <person name="Dunn M."/>
            <person name="Hung S."/>
            <person name="Kawahara F."/>
            <person name="Miranda-Saavedra D."/>
            <person name="Mourier T."/>
            <person name="Nagra H."/>
            <person name="Otto T.D."/>
            <person name="Rawlings N."/>
            <person name="Sanchez A."/>
            <person name="Sanders M."/>
            <person name="Subramaniam C."/>
            <person name="Tay Y."/>
            <person name="Dear P."/>
            <person name="Doerig C."/>
            <person name="Gruber A."/>
            <person name="Parkinson J."/>
            <person name="Shirley M."/>
            <person name="Wan K.L."/>
            <person name="Berriman M."/>
            <person name="Tomley F."/>
            <person name="Pain A."/>
        </authorList>
    </citation>
    <scope>NUCLEOTIDE SEQUENCE [LARGE SCALE GENOMIC DNA]</scope>
    <source>
        <strain evidence="3">Houghton</strain>
    </source>
</reference>
<protein>
    <submittedName>
        <fullName evidence="3">Uncharacterized protein</fullName>
    </submittedName>
</protein>
<evidence type="ECO:0000256" key="2">
    <source>
        <dbReference type="SAM" id="SignalP"/>
    </source>
</evidence>
<accession>U6H4G7</accession>
<dbReference type="EMBL" id="HG697275">
    <property type="protein sequence ID" value="CDI87345.1"/>
    <property type="molecule type" value="Genomic_DNA"/>
</dbReference>
<organism evidence="3 4">
    <name type="scientific">Eimeria praecox</name>
    <dbReference type="NCBI Taxonomy" id="51316"/>
    <lineage>
        <taxon>Eukaryota</taxon>
        <taxon>Sar</taxon>
        <taxon>Alveolata</taxon>
        <taxon>Apicomplexa</taxon>
        <taxon>Conoidasida</taxon>
        <taxon>Coccidia</taxon>
        <taxon>Eucoccidiorida</taxon>
        <taxon>Eimeriorina</taxon>
        <taxon>Eimeriidae</taxon>
        <taxon>Eimeria</taxon>
    </lineage>
</organism>
<feature type="signal peptide" evidence="2">
    <location>
        <begin position="1"/>
        <end position="21"/>
    </location>
</feature>
<evidence type="ECO:0000313" key="4">
    <source>
        <dbReference type="Proteomes" id="UP000018201"/>
    </source>
</evidence>
<feature type="chain" id="PRO_5004672064" evidence="2">
    <location>
        <begin position="22"/>
        <end position="703"/>
    </location>
</feature>
<proteinExistence type="predicted"/>
<evidence type="ECO:0000256" key="1">
    <source>
        <dbReference type="SAM" id="MobiDB-lite"/>
    </source>
</evidence>
<sequence length="703" mass="76692">MVTRYFIVAVALFVCSLPTTAWNIAVAQERAEEPSPWSNHGDQLEVEANSSDNVSKVPGSLLSSGHRASVRPMDTVRVIIAATATLFLVFRWSSQRKQKAVPQQALESELAAPQSDADFVEPYGAEDVELRSGPGGTDGVDIVALQIGILTLNVDDASTLSPAERRMVTMALDNLQAVGDELEVLHANAEEVDRQIADVQEEIEQVKVNQGAHADYRENVLEGLQTALEKLEEQSNRAWELYEEKDGQRDQMGYSEAQEHRSARILSSSAARRDRDGAPPLTPKAAAAVAAAEKVLQTVRLHSPLPVFSGPPSLFQQAGKVEKAVKVHALALAQALQRWNEDRSALVAAAEETLGEANAVLGQLEAGGMDEASSSLKASIESLRGLIVTASKSNPSTWMTSMSSAAETIATAGAVARVREQNNQALRISRDLGKMLRDMDGTEGQYRRMEALFGEGVTIFTIAMHTKVPEEVPYEVYLPFQLALRMCEKVLADVASSLQPRWRAEMDKQKGKLLNAAGALRQTRMQATAHGVSGVYELLESDMRRCRAALNEAKALYKSLMAYGAFRPALPFIANGCVLVKLAMDGAQTELVQAADLLASAWEAELEESIEALKLQADEEDVQQLSSRADEGGEALARIYHLAEPSPQFEGLEDALKRARLLVEALKQQQQQDLEKEKQESTKETGAASRLTKWLKQKISGKE</sequence>
<dbReference type="AlphaFoldDB" id="U6H4G7"/>
<feature type="region of interest" description="Disordered" evidence="1">
    <location>
        <begin position="671"/>
        <end position="703"/>
    </location>
</feature>
<dbReference type="VEuPathDB" id="ToxoDB:EPH_0075840"/>
<keyword evidence="4" id="KW-1185">Reference proteome</keyword>
<feature type="compositionally biased region" description="Basic and acidic residues" evidence="1">
    <location>
        <begin position="673"/>
        <end position="683"/>
    </location>
</feature>
<reference evidence="3" key="2">
    <citation type="submission" date="2013-10" db="EMBL/GenBank/DDBJ databases">
        <authorList>
            <person name="Aslett M."/>
        </authorList>
    </citation>
    <scope>NUCLEOTIDE SEQUENCE [LARGE SCALE GENOMIC DNA]</scope>
    <source>
        <strain evidence="3">Houghton</strain>
    </source>
</reference>
<keyword evidence="2" id="KW-0732">Signal</keyword>
<dbReference type="OrthoDB" id="347570at2759"/>
<feature type="region of interest" description="Disordered" evidence="1">
    <location>
        <begin position="242"/>
        <end position="282"/>
    </location>
</feature>
<evidence type="ECO:0000313" key="3">
    <source>
        <dbReference type="EMBL" id="CDI87345.1"/>
    </source>
</evidence>